<organism evidence="1 2">
    <name type="scientific">Pseudomonas paraeruginosa (strain DSM 24068 / PA7)</name>
    <name type="common">Pseudomonas aeruginosa (strain PA7)</name>
    <dbReference type="NCBI Taxonomy" id="381754"/>
    <lineage>
        <taxon>Bacteria</taxon>
        <taxon>Pseudomonadati</taxon>
        <taxon>Pseudomonadota</taxon>
        <taxon>Gammaproteobacteria</taxon>
        <taxon>Pseudomonadales</taxon>
        <taxon>Pseudomonadaceae</taxon>
        <taxon>Pseudomonas</taxon>
        <taxon>Pseudomonas paraeruginosa</taxon>
    </lineage>
</organism>
<evidence type="ECO:0000313" key="2">
    <source>
        <dbReference type="Proteomes" id="UP000001582"/>
    </source>
</evidence>
<dbReference type="RefSeq" id="WP_255286381.1">
    <property type="nucleotide sequence ID" value="NC_009656.1"/>
</dbReference>
<dbReference type="Proteomes" id="UP000001582">
    <property type="component" value="Chromosome"/>
</dbReference>
<reference evidence="1 2" key="1">
    <citation type="submission" date="2007-06" db="EMBL/GenBank/DDBJ databases">
        <authorList>
            <person name="Dodson R.J."/>
            <person name="Harkins D."/>
            <person name="Paulsen I.T."/>
        </authorList>
    </citation>
    <scope>NUCLEOTIDE SEQUENCE [LARGE SCALE GENOMIC DNA]</scope>
    <source>
        <strain evidence="1 2">PA7</strain>
    </source>
</reference>
<dbReference type="EMBL" id="CP000744">
    <property type="protein sequence ID" value="ABR83570.2"/>
    <property type="molecule type" value="Genomic_DNA"/>
</dbReference>
<protein>
    <submittedName>
        <fullName evidence="1">Uncharacterized protein</fullName>
    </submittedName>
</protein>
<dbReference type="HOGENOM" id="CLU_2919138_0_0_6"/>
<reference evidence="1 2" key="2">
    <citation type="journal article" date="2010" name="PLoS ONE">
        <title>Complete genome sequence of the multiresistant taxonomic outlier Pseudomonas aeruginosa PA7.</title>
        <authorList>
            <person name="Roy P.H."/>
            <person name="Tetu S.G."/>
            <person name="Larouche A."/>
            <person name="Elbourne L."/>
            <person name="Tremblay S."/>
            <person name="Ren Q."/>
            <person name="Dodson R."/>
            <person name="Harkins D."/>
            <person name="Shay R."/>
            <person name="Watkins K."/>
            <person name="Mahamoud Y."/>
            <person name="Paulsen I.T."/>
        </authorList>
    </citation>
    <scope>NUCLEOTIDE SEQUENCE [LARGE SCALE GENOMIC DNA]</scope>
    <source>
        <strain evidence="1 2">PA7</strain>
    </source>
</reference>
<accession>A6V4M8</accession>
<name>A6V4M8_PSEP7</name>
<dbReference type="KEGG" id="pap:PSPA7_2653"/>
<evidence type="ECO:0000313" key="1">
    <source>
        <dbReference type="EMBL" id="ABR83570.2"/>
    </source>
</evidence>
<proteinExistence type="predicted"/>
<dbReference type="AlphaFoldDB" id="A6V4M8"/>
<sequence>MSSTQHQLFEQCATRLRGIVEALDNIHDSTPHRWSTDLDDVHS</sequence>
<gene>
    <name evidence="1" type="ordered locus">PSPA7_2653</name>
</gene>